<dbReference type="Pfam" id="PF00239">
    <property type="entry name" value="Resolvase"/>
    <property type="match status" value="1"/>
</dbReference>
<accession>A0A0F9E4Z0</accession>
<dbReference type="InterPro" id="IPR036162">
    <property type="entry name" value="Resolvase-like_N_sf"/>
</dbReference>
<dbReference type="GO" id="GO:0000150">
    <property type="term" value="F:DNA strand exchange activity"/>
    <property type="evidence" value="ECO:0007669"/>
    <property type="project" value="InterPro"/>
</dbReference>
<dbReference type="InterPro" id="IPR006118">
    <property type="entry name" value="Recombinase_CS"/>
</dbReference>
<evidence type="ECO:0000256" key="1">
    <source>
        <dbReference type="ARBA" id="ARBA00022908"/>
    </source>
</evidence>
<feature type="domain" description="Resolvase/invertase-type recombinase catalytic" evidence="4">
    <location>
        <begin position="2"/>
        <end position="94"/>
    </location>
</feature>
<dbReference type="SMART" id="SM00857">
    <property type="entry name" value="Resolvase"/>
    <property type="match status" value="1"/>
</dbReference>
<dbReference type="PANTHER" id="PTHR30461">
    <property type="entry name" value="DNA-INVERTASE FROM LAMBDOID PROPHAGE"/>
    <property type="match status" value="1"/>
</dbReference>
<evidence type="ECO:0000259" key="4">
    <source>
        <dbReference type="PROSITE" id="PS51736"/>
    </source>
</evidence>
<dbReference type="GO" id="GO:0003677">
    <property type="term" value="F:DNA binding"/>
    <property type="evidence" value="ECO:0007669"/>
    <property type="project" value="UniProtKB-KW"/>
</dbReference>
<sequence>MTTAVYLRVSSTDQSVETQRLRIQKWLDQQEIEVEPSNWYADECSGATMDRPDFGRLQAAVFAGNVDRVVMYSLDRFARTMIDGLVEVDRWLLE</sequence>
<comment type="caution">
    <text evidence="5">The sequence shown here is derived from an EMBL/GenBank/DDBJ whole genome shotgun (WGS) entry which is preliminary data.</text>
</comment>
<gene>
    <name evidence="5" type="ORF">LCGC14_2469000</name>
</gene>
<organism evidence="5">
    <name type="scientific">marine sediment metagenome</name>
    <dbReference type="NCBI Taxonomy" id="412755"/>
    <lineage>
        <taxon>unclassified sequences</taxon>
        <taxon>metagenomes</taxon>
        <taxon>ecological metagenomes</taxon>
    </lineage>
</organism>
<dbReference type="PROSITE" id="PS00397">
    <property type="entry name" value="RECOMBINASES_1"/>
    <property type="match status" value="1"/>
</dbReference>
<keyword evidence="3" id="KW-0233">DNA recombination</keyword>
<reference evidence="5" key="1">
    <citation type="journal article" date="2015" name="Nature">
        <title>Complex archaea that bridge the gap between prokaryotes and eukaryotes.</title>
        <authorList>
            <person name="Spang A."/>
            <person name="Saw J.H."/>
            <person name="Jorgensen S.L."/>
            <person name="Zaremba-Niedzwiedzka K."/>
            <person name="Martijn J."/>
            <person name="Lind A.E."/>
            <person name="van Eijk R."/>
            <person name="Schleper C."/>
            <person name="Guy L."/>
            <person name="Ettema T.J."/>
        </authorList>
    </citation>
    <scope>NUCLEOTIDE SEQUENCE</scope>
</reference>
<evidence type="ECO:0000256" key="3">
    <source>
        <dbReference type="ARBA" id="ARBA00023172"/>
    </source>
</evidence>
<protein>
    <recommendedName>
        <fullName evidence="4">Resolvase/invertase-type recombinase catalytic domain-containing protein</fullName>
    </recommendedName>
</protein>
<dbReference type="GO" id="GO:0015074">
    <property type="term" value="P:DNA integration"/>
    <property type="evidence" value="ECO:0007669"/>
    <property type="project" value="UniProtKB-KW"/>
</dbReference>
<dbReference type="InterPro" id="IPR006119">
    <property type="entry name" value="Resolv_N"/>
</dbReference>
<dbReference type="SUPFAM" id="SSF53041">
    <property type="entry name" value="Resolvase-like"/>
    <property type="match status" value="1"/>
</dbReference>
<keyword evidence="2" id="KW-0238">DNA-binding</keyword>
<dbReference type="InterPro" id="IPR050639">
    <property type="entry name" value="SSR_resolvase"/>
</dbReference>
<dbReference type="PANTHER" id="PTHR30461:SF2">
    <property type="entry name" value="SERINE RECOMBINASE PINE-RELATED"/>
    <property type="match status" value="1"/>
</dbReference>
<evidence type="ECO:0000313" key="5">
    <source>
        <dbReference type="EMBL" id="KKL19083.1"/>
    </source>
</evidence>
<dbReference type="PROSITE" id="PS51736">
    <property type="entry name" value="RECOMBINASES_3"/>
    <property type="match status" value="1"/>
</dbReference>
<dbReference type="AlphaFoldDB" id="A0A0F9E4Z0"/>
<proteinExistence type="predicted"/>
<dbReference type="EMBL" id="LAZR01038616">
    <property type="protein sequence ID" value="KKL19083.1"/>
    <property type="molecule type" value="Genomic_DNA"/>
</dbReference>
<name>A0A0F9E4Z0_9ZZZZ</name>
<dbReference type="Gene3D" id="3.40.50.1390">
    <property type="entry name" value="Resolvase, N-terminal catalytic domain"/>
    <property type="match status" value="1"/>
</dbReference>
<evidence type="ECO:0000256" key="2">
    <source>
        <dbReference type="ARBA" id="ARBA00023125"/>
    </source>
</evidence>
<keyword evidence="1" id="KW-0229">DNA integration</keyword>